<keyword evidence="1" id="KW-0378">Hydrolase</keyword>
<evidence type="ECO:0000256" key="2">
    <source>
        <dbReference type="PIRSR" id="PIRSR005962-1"/>
    </source>
</evidence>
<evidence type="ECO:0000313" key="5">
    <source>
        <dbReference type="Proteomes" id="UP000640274"/>
    </source>
</evidence>
<dbReference type="GO" id="GO:0046872">
    <property type="term" value="F:metal ion binding"/>
    <property type="evidence" value="ECO:0007669"/>
    <property type="project" value="UniProtKB-KW"/>
</dbReference>
<dbReference type="PIRSF" id="PIRSF005962">
    <property type="entry name" value="Pept_M20D_amidohydro"/>
    <property type="match status" value="1"/>
</dbReference>
<feature type="binding site" evidence="2">
    <location>
        <position position="162"/>
    </location>
    <ligand>
        <name>Mn(2+)</name>
        <dbReference type="ChEBI" id="CHEBI:29035"/>
        <label>2</label>
    </ligand>
</feature>
<comment type="cofactor">
    <cofactor evidence="2">
        <name>Mn(2+)</name>
        <dbReference type="ChEBI" id="CHEBI:29035"/>
    </cofactor>
    <text evidence="2">The Mn(2+) ion enhances activity.</text>
</comment>
<dbReference type="AlphaFoldDB" id="A0A934J6R2"/>
<gene>
    <name evidence="4" type="ORF">JFN88_16210</name>
</gene>
<dbReference type="Pfam" id="PF01546">
    <property type="entry name" value="Peptidase_M20"/>
    <property type="match status" value="1"/>
</dbReference>
<protein>
    <submittedName>
        <fullName evidence="4">Amidohydrolase</fullName>
    </submittedName>
</protein>
<feature type="binding site" evidence="2">
    <location>
        <position position="364"/>
    </location>
    <ligand>
        <name>Mn(2+)</name>
        <dbReference type="ChEBI" id="CHEBI:29035"/>
        <label>2</label>
    </ligand>
</feature>
<feature type="binding site" evidence="2">
    <location>
        <position position="102"/>
    </location>
    <ligand>
        <name>Mn(2+)</name>
        <dbReference type="ChEBI" id="CHEBI:29035"/>
        <label>2</label>
    </ligand>
</feature>
<dbReference type="PANTHER" id="PTHR11014">
    <property type="entry name" value="PEPTIDASE M20 FAMILY MEMBER"/>
    <property type="match status" value="1"/>
</dbReference>
<evidence type="ECO:0000313" key="4">
    <source>
        <dbReference type="EMBL" id="MBJ6362764.1"/>
    </source>
</evidence>
<dbReference type="FunFam" id="3.30.70.360:FF:000001">
    <property type="entry name" value="N-acetyldiaminopimelate deacetylase"/>
    <property type="match status" value="1"/>
</dbReference>
<dbReference type="EMBL" id="JAELUP010000089">
    <property type="protein sequence ID" value="MBJ6362764.1"/>
    <property type="molecule type" value="Genomic_DNA"/>
</dbReference>
<evidence type="ECO:0000259" key="3">
    <source>
        <dbReference type="Pfam" id="PF07687"/>
    </source>
</evidence>
<dbReference type="InterPro" id="IPR002933">
    <property type="entry name" value="Peptidase_M20"/>
</dbReference>
<dbReference type="InterPro" id="IPR036264">
    <property type="entry name" value="Bact_exopeptidase_dim_dom"/>
</dbReference>
<feature type="domain" description="Peptidase M20 dimerisation" evidence="3">
    <location>
        <begin position="185"/>
        <end position="279"/>
    </location>
</feature>
<evidence type="ECO:0000256" key="1">
    <source>
        <dbReference type="ARBA" id="ARBA00022801"/>
    </source>
</evidence>
<reference evidence="4" key="1">
    <citation type="submission" date="2020-12" db="EMBL/GenBank/DDBJ databases">
        <authorList>
            <person name="Huq M.A."/>
        </authorList>
    </citation>
    <scope>NUCLEOTIDE SEQUENCE</scope>
    <source>
        <strain evidence="4">MAHUQ-46</strain>
    </source>
</reference>
<proteinExistence type="predicted"/>
<keyword evidence="2" id="KW-0464">Manganese</keyword>
<comment type="caution">
    <text evidence="4">The sequence shown here is derived from an EMBL/GenBank/DDBJ whole genome shotgun (WGS) entry which is preliminary data.</text>
</comment>
<accession>A0A934J6R2</accession>
<dbReference type="GO" id="GO:0019877">
    <property type="term" value="P:diaminopimelate biosynthetic process"/>
    <property type="evidence" value="ECO:0007669"/>
    <property type="project" value="UniProtKB-ARBA"/>
</dbReference>
<dbReference type="PANTHER" id="PTHR11014:SF63">
    <property type="entry name" value="METALLOPEPTIDASE, PUTATIVE (AFU_ORTHOLOGUE AFUA_6G09600)-RELATED"/>
    <property type="match status" value="1"/>
</dbReference>
<dbReference type="InterPro" id="IPR017439">
    <property type="entry name" value="Amidohydrolase"/>
</dbReference>
<feature type="binding site" evidence="2">
    <location>
        <position position="100"/>
    </location>
    <ligand>
        <name>Mn(2+)</name>
        <dbReference type="ChEBI" id="CHEBI:29035"/>
        <label>2</label>
    </ligand>
</feature>
<keyword evidence="5" id="KW-1185">Reference proteome</keyword>
<organism evidence="4 5">
    <name type="scientific">Paenibacillus roseus</name>
    <dbReference type="NCBI Taxonomy" id="2798579"/>
    <lineage>
        <taxon>Bacteria</taxon>
        <taxon>Bacillati</taxon>
        <taxon>Bacillota</taxon>
        <taxon>Bacilli</taxon>
        <taxon>Bacillales</taxon>
        <taxon>Paenibacillaceae</taxon>
        <taxon>Paenibacillus</taxon>
    </lineage>
</organism>
<keyword evidence="2" id="KW-0479">Metal-binding</keyword>
<dbReference type="NCBIfam" id="TIGR01891">
    <property type="entry name" value="amidohydrolases"/>
    <property type="match status" value="1"/>
</dbReference>
<dbReference type="SUPFAM" id="SSF53187">
    <property type="entry name" value="Zn-dependent exopeptidases"/>
    <property type="match status" value="1"/>
</dbReference>
<dbReference type="Pfam" id="PF07687">
    <property type="entry name" value="M20_dimer"/>
    <property type="match status" value="1"/>
</dbReference>
<dbReference type="Gene3D" id="3.30.70.360">
    <property type="match status" value="1"/>
</dbReference>
<dbReference type="RefSeq" id="WP_199020299.1">
    <property type="nucleotide sequence ID" value="NZ_JAELUP010000089.1"/>
</dbReference>
<feature type="binding site" evidence="2">
    <location>
        <position position="136"/>
    </location>
    <ligand>
        <name>Mn(2+)</name>
        <dbReference type="ChEBI" id="CHEBI:29035"/>
        <label>2</label>
    </ligand>
</feature>
<dbReference type="SUPFAM" id="SSF55031">
    <property type="entry name" value="Bacterial exopeptidase dimerisation domain"/>
    <property type="match status" value="1"/>
</dbReference>
<dbReference type="Proteomes" id="UP000640274">
    <property type="component" value="Unassembled WGS sequence"/>
</dbReference>
<name>A0A934J6R2_9BACL</name>
<dbReference type="GO" id="GO:0050118">
    <property type="term" value="F:N-acetyldiaminopimelate deacetylase activity"/>
    <property type="evidence" value="ECO:0007669"/>
    <property type="project" value="UniProtKB-ARBA"/>
</dbReference>
<dbReference type="InterPro" id="IPR011650">
    <property type="entry name" value="Peptidase_M20_dimer"/>
</dbReference>
<sequence length="402" mass="43256">MSIYEAALKWKDEAIKLRRHIHQHPELSNQEFATAELVAEFLTSLDIEVERIGPTGVAGLLRGSGEGPVFGIRADMDALPIEEQTGLPFASVNSGIMHACGHDMHTAILLGTAAVLSERREQIKGTVKFVFQPAEEVMSGASNLVEGGVLDNPKVDAMIALHVWPDAPAGTIALKKGAMLAAADAFEIRIVGKGGHAAYPHRTVDPVIIAAQVISALQTIVSRNVSPLDPAVISITQLSSSSQAFNIIANEVRLGGTVRTHHPDVRSAIPKQMEKLATAITESFGGQAEFIYSKGVSPVINDERIIDIIEEAASSVLGREGVVYLKEASMGGEDFGAYLEHIPGAMFRLGTVAEDDHRSRLPLHHESIIFDERAMVSGIAVLAETALHFFRKEQVIPSRHLG</sequence>
<dbReference type="Gene3D" id="3.40.630.10">
    <property type="entry name" value="Zn peptidases"/>
    <property type="match status" value="1"/>
</dbReference>